<comment type="caution">
    <text evidence="3">The sequence shown here is derived from an EMBL/GenBank/DDBJ whole genome shotgun (WGS) entry which is preliminary data.</text>
</comment>
<dbReference type="SUPFAM" id="SSF52096">
    <property type="entry name" value="ClpP/crotonase"/>
    <property type="match status" value="1"/>
</dbReference>
<dbReference type="AlphaFoldDB" id="A0A3R7IDT6"/>
<dbReference type="Pfam" id="PF00378">
    <property type="entry name" value="ECH_1"/>
    <property type="match status" value="1"/>
</dbReference>
<keyword evidence="3" id="KW-0413">Isomerase</keyword>
<dbReference type="InterPro" id="IPR001753">
    <property type="entry name" value="Enoyl-CoA_hydra/iso"/>
</dbReference>
<evidence type="ECO:0000313" key="4">
    <source>
        <dbReference type="Proteomes" id="UP000216225"/>
    </source>
</evidence>
<dbReference type="EMBL" id="NKDB02000008">
    <property type="protein sequence ID" value="RKJ93855.1"/>
    <property type="molecule type" value="Genomic_DNA"/>
</dbReference>
<name>A0A3R7IDT6_9BURK</name>
<dbReference type="GO" id="GO:0006635">
    <property type="term" value="P:fatty acid beta-oxidation"/>
    <property type="evidence" value="ECO:0007669"/>
    <property type="project" value="TreeGrafter"/>
</dbReference>
<dbReference type="InterPro" id="IPR029045">
    <property type="entry name" value="ClpP/crotonase-like_dom_sf"/>
</dbReference>
<dbReference type="Proteomes" id="UP000216225">
    <property type="component" value="Unassembled WGS sequence"/>
</dbReference>
<dbReference type="RefSeq" id="WP_094439192.1">
    <property type="nucleotide sequence ID" value="NZ_NKDB02000008.1"/>
</dbReference>
<dbReference type="CDD" id="cd06558">
    <property type="entry name" value="crotonase-like"/>
    <property type="match status" value="1"/>
</dbReference>
<organism evidence="3 4">
    <name type="scientific">Alicycliphilus denitrificans</name>
    <dbReference type="NCBI Taxonomy" id="179636"/>
    <lineage>
        <taxon>Bacteria</taxon>
        <taxon>Pseudomonadati</taxon>
        <taxon>Pseudomonadota</taxon>
        <taxon>Betaproteobacteria</taxon>
        <taxon>Burkholderiales</taxon>
        <taxon>Comamonadaceae</taxon>
        <taxon>Alicycliphilus</taxon>
    </lineage>
</organism>
<reference evidence="3 4" key="1">
    <citation type="submission" date="2018-09" db="EMBL/GenBank/DDBJ databases">
        <title>Genome comparison of Alicycliphilus sp. BQ1, a polyurethanolytic bacterium, with its closest phylogenetic relatives Alicycliphilus denitrificans BC and K601, unable to attack polyurethane.</title>
        <authorList>
            <person name="Loza-Tavera H."/>
            <person name="Lozano L."/>
            <person name="Cevallos M."/>
            <person name="Maya-Lucas O."/>
            <person name="Garcia-Mena J."/>
            <person name="Hernandez J."/>
        </authorList>
    </citation>
    <scope>NUCLEOTIDE SEQUENCE [LARGE SCALE GENOMIC DNA]</scope>
    <source>
        <strain evidence="3 4">BQ1</strain>
    </source>
</reference>
<accession>A0A3R7IDT6</accession>
<dbReference type="PROSITE" id="PS00166">
    <property type="entry name" value="ENOYL_COA_HYDRATASE"/>
    <property type="match status" value="1"/>
</dbReference>
<sequence>MQDLVQYTVSDGVAEITMNRGPVNAIDLDLARGVIDAYRRAREDRAVGAVVLTSAMPEVFSAGLDLKLALDYDGRQLRAFIEVFYYEMHEALYRLGKPVIAAVNGHARAAGVTWAVSCDMIVAAEEADMGYPEIDVGLLPAMHLVHLPRQAGRHRAAELLFTGDIVSARRMQELGVVNHVVPRAQVLPTARALASRLARKSPLAMKLLRDAFVRANDLDYRRAMEGVVETMCSLKDSPDSREALRAFVEKRAAVYGER</sequence>
<gene>
    <name evidence="3" type="ORF">CE154_021775</name>
</gene>
<dbReference type="PANTHER" id="PTHR11941:SF54">
    <property type="entry name" value="ENOYL-COA HYDRATASE, MITOCHONDRIAL"/>
    <property type="match status" value="1"/>
</dbReference>
<dbReference type="GO" id="GO:0016853">
    <property type="term" value="F:isomerase activity"/>
    <property type="evidence" value="ECO:0007669"/>
    <property type="project" value="UniProtKB-KW"/>
</dbReference>
<dbReference type="InterPro" id="IPR018376">
    <property type="entry name" value="Enoyl-CoA_hyd/isom_CS"/>
</dbReference>
<proteinExistence type="inferred from homology"/>
<evidence type="ECO:0000256" key="2">
    <source>
        <dbReference type="RuleBase" id="RU003707"/>
    </source>
</evidence>
<evidence type="ECO:0000313" key="3">
    <source>
        <dbReference type="EMBL" id="RKJ93855.1"/>
    </source>
</evidence>
<comment type="similarity">
    <text evidence="1 2">Belongs to the enoyl-CoA hydratase/isomerase family.</text>
</comment>
<protein>
    <submittedName>
        <fullName evidence="3">Enoyl-CoA hydratase/isomerase family protein</fullName>
    </submittedName>
</protein>
<evidence type="ECO:0000256" key="1">
    <source>
        <dbReference type="ARBA" id="ARBA00005254"/>
    </source>
</evidence>
<dbReference type="Gene3D" id="3.90.226.10">
    <property type="entry name" value="2-enoyl-CoA Hydratase, Chain A, domain 1"/>
    <property type="match status" value="1"/>
</dbReference>
<dbReference type="PANTHER" id="PTHR11941">
    <property type="entry name" value="ENOYL-COA HYDRATASE-RELATED"/>
    <property type="match status" value="1"/>
</dbReference>